<keyword evidence="1" id="KW-0472">Membrane</keyword>
<dbReference type="SMR" id="A0A7M7TEB1"/>
<dbReference type="Pfam" id="PF22669">
    <property type="entry name" value="Exo_endo_phos2"/>
    <property type="match status" value="1"/>
</dbReference>
<dbReference type="GO" id="GO:0016791">
    <property type="term" value="F:phosphatase activity"/>
    <property type="evidence" value="ECO:0007669"/>
    <property type="project" value="InterPro"/>
</dbReference>
<dbReference type="PANTHER" id="PTHR47039:SF1">
    <property type="entry name" value="INOSITOL POLYPHOSPHATE 5-PHOSPHATASE E"/>
    <property type="match status" value="1"/>
</dbReference>
<evidence type="ECO:0000256" key="1">
    <source>
        <dbReference type="SAM" id="Phobius"/>
    </source>
</evidence>
<keyword evidence="1" id="KW-1133">Transmembrane helix</keyword>
<keyword evidence="1" id="KW-0812">Transmembrane</keyword>
<dbReference type="EnsemblMetazoa" id="XM_032601400">
    <property type="protein sequence ID" value="XP_032457291"/>
    <property type="gene ID" value="LOC103316169"/>
</dbReference>
<feature type="transmembrane region" description="Helical" evidence="1">
    <location>
        <begin position="158"/>
        <end position="177"/>
    </location>
</feature>
<dbReference type="GeneID" id="103316169"/>
<reference evidence="3" key="1">
    <citation type="submission" date="2021-01" db="UniProtKB">
        <authorList>
            <consortium name="EnsemblMetazoa"/>
        </authorList>
    </citation>
    <scope>IDENTIFICATION</scope>
</reference>
<evidence type="ECO:0000313" key="4">
    <source>
        <dbReference type="Proteomes" id="UP000002358"/>
    </source>
</evidence>
<dbReference type="Proteomes" id="UP000002358">
    <property type="component" value="Unassembled WGS sequence"/>
</dbReference>
<dbReference type="PANTHER" id="PTHR47039">
    <property type="entry name" value="INOSITOL POLYPHOSPHATE 5-PHOSPHATASE E"/>
    <property type="match status" value="1"/>
</dbReference>
<sequence length="364" mass="42381">MQQKYQKKISTSSRRCRGARMILSNFLHGRLGTDWSSELIKLNNLIPDKRLNVFIGTWNMNARKPVVDLSDFILPKNIQNRADILIIGTQETYFCSTNKWEYIVQNTLGPDFNFVMKESLGTLQLVLFMRCELSKFISFIKSETLLNNRYKILKTKGAIAIAIIIFGTSFLFITTHLTPHTKNIDKRFMEIEKLVKWINCMNRLLNRKKNDDDISDFDNVFLFGDLNFRIDESRNDVIKWIEKTHFGRKIPVAVKEDQLNCLLNSKTHLHSFNEAPITFPPTYKYDPKSQVIDSSNKLRIPSYTDRILYKSRNQSKGTDNDNEIYSHQCIKCLAYDSARSICLSDHKPVYGMFAVEVRGIIYTK</sequence>
<dbReference type="GO" id="GO:0046856">
    <property type="term" value="P:phosphatidylinositol dephosphorylation"/>
    <property type="evidence" value="ECO:0007669"/>
    <property type="project" value="InterPro"/>
</dbReference>
<dbReference type="CTD" id="56623"/>
<feature type="domain" description="Inositol polyphosphate-related phosphatase" evidence="2">
    <location>
        <begin position="49"/>
        <end position="361"/>
    </location>
</feature>
<dbReference type="RefSeq" id="XP_032457291.1">
    <property type="nucleotide sequence ID" value="XM_032601400.1"/>
</dbReference>
<dbReference type="SMART" id="SM00128">
    <property type="entry name" value="IPPc"/>
    <property type="match status" value="1"/>
</dbReference>
<name>A0A7M7TEB1_NASVI</name>
<evidence type="ECO:0000259" key="2">
    <source>
        <dbReference type="SMART" id="SM00128"/>
    </source>
</evidence>
<protein>
    <recommendedName>
        <fullName evidence="2">Inositol polyphosphate-related phosphatase domain-containing protein</fullName>
    </recommendedName>
</protein>
<keyword evidence="4" id="KW-1185">Reference proteome</keyword>
<dbReference type="InterPro" id="IPR053321">
    <property type="entry name" value="IPP-5-Phosphatase_Type_IV"/>
</dbReference>
<dbReference type="KEGG" id="nvi:103316169"/>
<dbReference type="OrthoDB" id="2248459at2759"/>
<proteinExistence type="predicted"/>
<dbReference type="InterPro" id="IPR036691">
    <property type="entry name" value="Endo/exonu/phosph_ase_sf"/>
</dbReference>
<dbReference type="InterPro" id="IPR000300">
    <property type="entry name" value="IPPc"/>
</dbReference>
<evidence type="ECO:0000313" key="3">
    <source>
        <dbReference type="EnsemblMetazoa" id="XP_032457291"/>
    </source>
</evidence>
<dbReference type="Gene3D" id="3.60.10.10">
    <property type="entry name" value="Endonuclease/exonuclease/phosphatase"/>
    <property type="match status" value="1"/>
</dbReference>
<accession>A0A7M7TEB1</accession>
<dbReference type="SUPFAM" id="SSF56219">
    <property type="entry name" value="DNase I-like"/>
    <property type="match status" value="1"/>
</dbReference>
<organism evidence="3 4">
    <name type="scientific">Nasonia vitripennis</name>
    <name type="common">Parasitic wasp</name>
    <dbReference type="NCBI Taxonomy" id="7425"/>
    <lineage>
        <taxon>Eukaryota</taxon>
        <taxon>Metazoa</taxon>
        <taxon>Ecdysozoa</taxon>
        <taxon>Arthropoda</taxon>
        <taxon>Hexapoda</taxon>
        <taxon>Insecta</taxon>
        <taxon>Pterygota</taxon>
        <taxon>Neoptera</taxon>
        <taxon>Endopterygota</taxon>
        <taxon>Hymenoptera</taxon>
        <taxon>Apocrita</taxon>
        <taxon>Proctotrupomorpha</taxon>
        <taxon>Chalcidoidea</taxon>
        <taxon>Pteromalidae</taxon>
        <taxon>Pteromalinae</taxon>
        <taxon>Nasonia</taxon>
    </lineage>
</organism>
<dbReference type="AlphaFoldDB" id="A0A7M7TEB1"/>
<dbReference type="InParanoid" id="A0A7M7TEB1"/>